<evidence type="ECO:0000313" key="2">
    <source>
        <dbReference type="EMBL" id="KAG5634561.1"/>
    </source>
</evidence>
<dbReference type="Proteomes" id="UP000717328">
    <property type="component" value="Unassembled WGS sequence"/>
</dbReference>
<comment type="caution">
    <text evidence="2">The sequence shown here is derived from an EMBL/GenBank/DDBJ whole genome shotgun (WGS) entry which is preliminary data.</text>
</comment>
<feature type="region of interest" description="Disordered" evidence="1">
    <location>
        <begin position="17"/>
        <end position="66"/>
    </location>
</feature>
<reference evidence="2" key="1">
    <citation type="submission" date="2021-02" db="EMBL/GenBank/DDBJ databases">
        <authorList>
            <person name="Nieuwenhuis M."/>
            <person name="Van De Peppel L.J.J."/>
        </authorList>
    </citation>
    <scope>NUCLEOTIDE SEQUENCE</scope>
    <source>
        <strain evidence="2">D49</strain>
    </source>
</reference>
<proteinExistence type="predicted"/>
<sequence>TMIVTTAESNAQFAALAGAGRARRKQEAPKMPRDEGYTPSPAEWAALAGAGRARRKEGAPKESSEAGLAEWAAYAGAGRTSARRGVPSVPSKQKTGKPYHTCCPKQIFTSGRVLVQQKPPQIRGQAKVNLRPLLVLRVPVVLLRRVSTSSMLNPYF</sequence>
<evidence type="ECO:0000313" key="3">
    <source>
        <dbReference type="Proteomes" id="UP000717328"/>
    </source>
</evidence>
<name>A0A9P7K469_9AGAR</name>
<organism evidence="2 3">
    <name type="scientific">Sphagnurus paluster</name>
    <dbReference type="NCBI Taxonomy" id="117069"/>
    <lineage>
        <taxon>Eukaryota</taxon>
        <taxon>Fungi</taxon>
        <taxon>Dikarya</taxon>
        <taxon>Basidiomycota</taxon>
        <taxon>Agaricomycotina</taxon>
        <taxon>Agaricomycetes</taxon>
        <taxon>Agaricomycetidae</taxon>
        <taxon>Agaricales</taxon>
        <taxon>Tricholomatineae</taxon>
        <taxon>Lyophyllaceae</taxon>
        <taxon>Sphagnurus</taxon>
    </lineage>
</organism>
<feature type="compositionally biased region" description="Basic and acidic residues" evidence="1">
    <location>
        <begin position="25"/>
        <end position="36"/>
    </location>
</feature>
<feature type="compositionally biased region" description="Low complexity" evidence="1">
    <location>
        <begin position="42"/>
        <end position="51"/>
    </location>
</feature>
<reference evidence="2" key="2">
    <citation type="submission" date="2021-10" db="EMBL/GenBank/DDBJ databases">
        <title>Phylogenomics reveals ancestral predisposition of the termite-cultivated fungus Termitomyces towards a domesticated lifestyle.</title>
        <authorList>
            <person name="Auxier B."/>
            <person name="Grum-Grzhimaylo A."/>
            <person name="Cardenas M.E."/>
            <person name="Lodge J.D."/>
            <person name="Laessoe T."/>
            <person name="Pedersen O."/>
            <person name="Smith M.E."/>
            <person name="Kuyper T.W."/>
            <person name="Franco-Molano E.A."/>
            <person name="Baroni T.J."/>
            <person name="Aanen D.K."/>
        </authorList>
    </citation>
    <scope>NUCLEOTIDE SEQUENCE</scope>
    <source>
        <strain evidence="2">D49</strain>
    </source>
</reference>
<feature type="non-terminal residue" evidence="2">
    <location>
        <position position="1"/>
    </location>
</feature>
<evidence type="ECO:0000256" key="1">
    <source>
        <dbReference type="SAM" id="MobiDB-lite"/>
    </source>
</evidence>
<dbReference type="AlphaFoldDB" id="A0A9P7K469"/>
<dbReference type="EMBL" id="JABCKI010006357">
    <property type="protein sequence ID" value="KAG5634561.1"/>
    <property type="molecule type" value="Genomic_DNA"/>
</dbReference>
<feature type="region of interest" description="Disordered" evidence="1">
    <location>
        <begin position="80"/>
        <end position="100"/>
    </location>
</feature>
<protein>
    <submittedName>
        <fullName evidence="2">Uncharacterized protein</fullName>
    </submittedName>
</protein>
<keyword evidence="3" id="KW-1185">Reference proteome</keyword>
<accession>A0A9P7K469</accession>
<gene>
    <name evidence="2" type="ORF">H0H81_001532</name>
</gene>